<reference evidence="1" key="2">
    <citation type="journal article" date="2015" name="Fish Shellfish Immunol.">
        <title>Early steps in the European eel (Anguilla anguilla)-Vibrio vulnificus interaction in the gills: Role of the RtxA13 toxin.</title>
        <authorList>
            <person name="Callol A."/>
            <person name="Pajuelo D."/>
            <person name="Ebbesson L."/>
            <person name="Teles M."/>
            <person name="MacKenzie S."/>
            <person name="Amaro C."/>
        </authorList>
    </citation>
    <scope>NUCLEOTIDE SEQUENCE</scope>
</reference>
<protein>
    <submittedName>
        <fullName evidence="1">Uncharacterized protein</fullName>
    </submittedName>
</protein>
<sequence length="60" mass="6739">MYLVFSPGAVSEVLQELQTQYCLLVFLLCSDISPVVSKCIRNVAKAMWIKNKICCPALPY</sequence>
<name>A0A0E9QRR6_ANGAN</name>
<dbReference type="AlphaFoldDB" id="A0A0E9QRR6"/>
<proteinExistence type="predicted"/>
<accession>A0A0E9QRR6</accession>
<reference evidence="1" key="1">
    <citation type="submission" date="2014-11" db="EMBL/GenBank/DDBJ databases">
        <authorList>
            <person name="Amaro Gonzalez C."/>
        </authorList>
    </citation>
    <scope>NUCLEOTIDE SEQUENCE</scope>
</reference>
<evidence type="ECO:0000313" key="1">
    <source>
        <dbReference type="EMBL" id="JAH18950.1"/>
    </source>
</evidence>
<dbReference type="EMBL" id="GBXM01089627">
    <property type="protein sequence ID" value="JAH18950.1"/>
    <property type="molecule type" value="Transcribed_RNA"/>
</dbReference>
<organism evidence="1">
    <name type="scientific">Anguilla anguilla</name>
    <name type="common">European freshwater eel</name>
    <name type="synonym">Muraena anguilla</name>
    <dbReference type="NCBI Taxonomy" id="7936"/>
    <lineage>
        <taxon>Eukaryota</taxon>
        <taxon>Metazoa</taxon>
        <taxon>Chordata</taxon>
        <taxon>Craniata</taxon>
        <taxon>Vertebrata</taxon>
        <taxon>Euteleostomi</taxon>
        <taxon>Actinopterygii</taxon>
        <taxon>Neopterygii</taxon>
        <taxon>Teleostei</taxon>
        <taxon>Anguilliformes</taxon>
        <taxon>Anguillidae</taxon>
        <taxon>Anguilla</taxon>
    </lineage>
</organism>